<dbReference type="STRING" id="39966.A0A369JWZ7"/>
<accession>A0A369JWZ7</accession>
<proteinExistence type="predicted"/>
<dbReference type="InterPro" id="IPR058913">
    <property type="entry name" value="Integrase_dom_put"/>
</dbReference>
<keyword evidence="3" id="KW-1185">Reference proteome</keyword>
<dbReference type="EMBL" id="LUEZ02000041">
    <property type="protein sequence ID" value="RDB25057.1"/>
    <property type="molecule type" value="Genomic_DNA"/>
</dbReference>
<organism evidence="2 3">
    <name type="scientific">Hypsizygus marmoreus</name>
    <name type="common">White beech mushroom</name>
    <name type="synonym">Agaricus marmoreus</name>
    <dbReference type="NCBI Taxonomy" id="39966"/>
    <lineage>
        <taxon>Eukaryota</taxon>
        <taxon>Fungi</taxon>
        <taxon>Dikarya</taxon>
        <taxon>Basidiomycota</taxon>
        <taxon>Agaricomycotina</taxon>
        <taxon>Agaricomycetes</taxon>
        <taxon>Agaricomycetidae</taxon>
        <taxon>Agaricales</taxon>
        <taxon>Tricholomatineae</taxon>
        <taxon>Lyophyllaceae</taxon>
        <taxon>Hypsizygus</taxon>
    </lineage>
</organism>
<protein>
    <recommendedName>
        <fullName evidence="1">Integrase core domain-containing protein</fullName>
    </recommendedName>
</protein>
<sequence length="530" mass="62588">MPRKNQYKPLPPLETVAMHIIKYWKMRKTDKQILELLKEKHIDTNRYGLGLTRFIEMREKMGLLRTRKQDHDVESIRQAMIRLREQYPNAGAREMISLLFHEEDILVSRSVMTSYFEIYEPELIKQRRANRLRRKQFWAAGVNDILAVDQHDKWKYKFGLGLHTGIDPFAGYIHWIKVWWTNSNPRLILSYYLDTIEQLGFMPMVTQSDPGSENYGIANGHTFLRHWHDPSLVGTLQHRWMRQKKNVKPEIAWSQLRRRFTPGFEDLLDVGVNEAWYDPDDYLEGMTFRWIFIPWLQRELNAYKDRVNNTAKRADKNKILPHGVPLDIYESADRYGVLNFKIDIDKRAVQEARVLYAPPAHEVFELVPPTFSSLAAEFYHELGEPTVTRNTVWDVYLQLRRKFQQFEAIPPAVRDEWKTKITLSRNDVFEEMELTPNLIELPRGMDDLEDGGTYYMGGVNNGHGLGMYTFCFKFSNCKTDAECNYHIDEAMSAQLDEMMNVDEPMWTNEEEAPEMYVQFSDEESDDGDQW</sequence>
<gene>
    <name evidence="2" type="ORF">Hypma_007524</name>
</gene>
<dbReference type="PANTHER" id="PTHR46177">
    <property type="entry name" value="INTEGRASE CATALYTIC DOMAIN-CONTAINING PROTEIN"/>
    <property type="match status" value="1"/>
</dbReference>
<dbReference type="PANTHER" id="PTHR46177:SF1">
    <property type="entry name" value="INTEGRASE CATALYTIC DOMAIN-CONTAINING PROTEIN"/>
    <property type="match status" value="1"/>
</dbReference>
<comment type="caution">
    <text evidence="2">The sequence shown here is derived from an EMBL/GenBank/DDBJ whole genome shotgun (WGS) entry which is preliminary data.</text>
</comment>
<reference evidence="2" key="1">
    <citation type="submission" date="2018-04" db="EMBL/GenBank/DDBJ databases">
        <title>Whole genome sequencing of Hypsizygus marmoreus.</title>
        <authorList>
            <person name="Choi I.-G."/>
            <person name="Min B."/>
            <person name="Kim J.-G."/>
            <person name="Kim S."/>
            <person name="Oh Y.-L."/>
            <person name="Kong W.-S."/>
            <person name="Park H."/>
            <person name="Jeong J."/>
            <person name="Song E.-S."/>
        </authorList>
    </citation>
    <scope>NUCLEOTIDE SEQUENCE [LARGE SCALE GENOMIC DNA]</scope>
    <source>
        <strain evidence="2">51987-8</strain>
    </source>
</reference>
<name>A0A369JWZ7_HYPMA</name>
<dbReference type="AlphaFoldDB" id="A0A369JWZ7"/>
<dbReference type="InParanoid" id="A0A369JWZ7"/>
<evidence type="ECO:0000313" key="3">
    <source>
        <dbReference type="Proteomes" id="UP000076154"/>
    </source>
</evidence>
<dbReference type="Pfam" id="PF24764">
    <property type="entry name" value="rva_4"/>
    <property type="match status" value="1"/>
</dbReference>
<dbReference type="Proteomes" id="UP000076154">
    <property type="component" value="Unassembled WGS sequence"/>
</dbReference>
<dbReference type="OrthoDB" id="5946233at2759"/>
<evidence type="ECO:0000259" key="1">
    <source>
        <dbReference type="Pfam" id="PF24764"/>
    </source>
</evidence>
<evidence type="ECO:0000313" key="2">
    <source>
        <dbReference type="EMBL" id="RDB25057.1"/>
    </source>
</evidence>
<feature type="domain" description="Integrase core" evidence="1">
    <location>
        <begin position="143"/>
        <end position="318"/>
    </location>
</feature>